<keyword evidence="1" id="KW-0812">Transmembrane</keyword>
<name>A0A0F9HHI9_9ZZZZ</name>
<protein>
    <submittedName>
        <fullName evidence="2">Uncharacterized protein</fullName>
    </submittedName>
</protein>
<comment type="caution">
    <text evidence="2">The sequence shown here is derived from an EMBL/GenBank/DDBJ whole genome shotgun (WGS) entry which is preliminary data.</text>
</comment>
<keyword evidence="1" id="KW-1133">Transmembrane helix</keyword>
<feature type="transmembrane region" description="Helical" evidence="1">
    <location>
        <begin position="36"/>
        <end position="61"/>
    </location>
</feature>
<proteinExistence type="predicted"/>
<organism evidence="2">
    <name type="scientific">marine sediment metagenome</name>
    <dbReference type="NCBI Taxonomy" id="412755"/>
    <lineage>
        <taxon>unclassified sequences</taxon>
        <taxon>metagenomes</taxon>
        <taxon>ecological metagenomes</taxon>
    </lineage>
</organism>
<sequence length="474" mass="51791">MTRILKGITDSANVLTVMIIAVMAMTWLAAKDAVMIIAPILVWASGALLLIAAVGLAYTFVERQTTARAETRRDRTIAKNQGILSDNEIVLSNLRTESEALLIRAAAIQIGRGRIFPTQLGDGLKFSAYPASIIKDADSDVPLIEAPAEALHFSTVAQKALASRGAGRFIVFGGMDSGKTTLAKWTVQYAIQEIVRNQGGRVFIIDPHAPKVVWGDSLTVIGAGMDYKSIRAFLDHVKSDIKARYEAGCGDDTAPLPEPYRPNFIICEEWTGVVAELKAKKQWTDEDNRMFYMDSRKAGWGYLLVAHEKTVGALGLTGMGNLLAGVEYFVTLNKNAITCEHSATLGSGLRDKAAYDLITPGAFDGRMYYSDVQAEGERSKTHKYLALAPPPPAEDESILGLDVEPENSEQMTDKKIVDCYMETGSYGAAYRMLYELEKNKPYTGGKLGNFHRNKVKAILDRNDVKHPMGAGKGE</sequence>
<gene>
    <name evidence="2" type="ORF">LCGC14_1701600</name>
</gene>
<reference evidence="2" key="1">
    <citation type="journal article" date="2015" name="Nature">
        <title>Complex archaea that bridge the gap between prokaryotes and eukaryotes.</title>
        <authorList>
            <person name="Spang A."/>
            <person name="Saw J.H."/>
            <person name="Jorgensen S.L."/>
            <person name="Zaremba-Niedzwiedzka K."/>
            <person name="Martijn J."/>
            <person name="Lind A.E."/>
            <person name="van Eijk R."/>
            <person name="Schleper C."/>
            <person name="Guy L."/>
            <person name="Ettema T.J."/>
        </authorList>
    </citation>
    <scope>NUCLEOTIDE SEQUENCE</scope>
</reference>
<dbReference type="AlphaFoldDB" id="A0A0F9HHI9"/>
<keyword evidence="1" id="KW-0472">Membrane</keyword>
<feature type="transmembrane region" description="Helical" evidence="1">
    <location>
        <begin position="12"/>
        <end position="30"/>
    </location>
</feature>
<evidence type="ECO:0000256" key="1">
    <source>
        <dbReference type="SAM" id="Phobius"/>
    </source>
</evidence>
<accession>A0A0F9HHI9</accession>
<dbReference type="EMBL" id="LAZR01015044">
    <property type="protein sequence ID" value="KKM14886.1"/>
    <property type="molecule type" value="Genomic_DNA"/>
</dbReference>
<evidence type="ECO:0000313" key="2">
    <source>
        <dbReference type="EMBL" id="KKM14886.1"/>
    </source>
</evidence>